<feature type="transmembrane region" description="Helical" evidence="10">
    <location>
        <begin position="590"/>
        <end position="611"/>
    </location>
</feature>
<feature type="compositionally biased region" description="Polar residues" evidence="9">
    <location>
        <begin position="825"/>
        <end position="837"/>
    </location>
</feature>
<dbReference type="InterPro" id="IPR013210">
    <property type="entry name" value="LRR_N_plant-typ"/>
</dbReference>
<feature type="domain" description="OTU" evidence="13">
    <location>
        <begin position="228"/>
        <end position="366"/>
    </location>
</feature>
<dbReference type="CDD" id="cd22760">
    <property type="entry name" value="OTU_plant_OTU4-like"/>
    <property type="match status" value="1"/>
</dbReference>
<name>A0A8S0S0T5_OLEEU</name>
<dbReference type="FunFam" id="3.80.10.10:FF:000077">
    <property type="entry name" value="LRR receptor-like serine/threonine-protein kinase ERL1"/>
    <property type="match status" value="1"/>
</dbReference>
<keyword evidence="4 11" id="KW-0732">Signal</keyword>
<dbReference type="SMART" id="SM01398">
    <property type="entry name" value="Cornichon"/>
    <property type="match status" value="1"/>
</dbReference>
<dbReference type="Gene3D" id="3.80.10.10">
    <property type="entry name" value="Ribonuclease Inhibitor"/>
    <property type="match status" value="1"/>
</dbReference>
<dbReference type="AlphaFoldDB" id="A0A8S0S0T5"/>
<comment type="subcellular location">
    <subcellularLocation>
        <location evidence="1">Membrane</location>
        <topology evidence="1">Single-pass type I membrane protein</topology>
    </subcellularLocation>
</comment>
<dbReference type="InterPro" id="IPR011009">
    <property type="entry name" value="Kinase-like_dom_sf"/>
</dbReference>
<dbReference type="Pfam" id="PF02338">
    <property type="entry name" value="OTU"/>
    <property type="match status" value="1"/>
</dbReference>
<keyword evidence="14" id="KW-0808">Transferase</keyword>
<keyword evidence="8" id="KW-0325">Glycoprotein</keyword>
<dbReference type="OrthoDB" id="4062651at2759"/>
<protein>
    <submittedName>
        <fullName evidence="14">Receptor kinase ZAR1</fullName>
    </submittedName>
</protein>
<dbReference type="Gramene" id="OE9A073410T1">
    <property type="protein sequence ID" value="OE9A073410C1"/>
    <property type="gene ID" value="OE9A073410"/>
</dbReference>
<evidence type="ECO:0000256" key="1">
    <source>
        <dbReference type="ARBA" id="ARBA00004479"/>
    </source>
</evidence>
<feature type="transmembrane region" description="Helical" evidence="10">
    <location>
        <begin position="52"/>
        <end position="76"/>
    </location>
</feature>
<dbReference type="InterPro" id="IPR046959">
    <property type="entry name" value="PRK1-6/SRF4-like"/>
</dbReference>
<keyword evidence="3 10" id="KW-0812">Transmembrane</keyword>
<feature type="signal peptide" evidence="11">
    <location>
        <begin position="1"/>
        <end position="19"/>
    </location>
</feature>
<feature type="region of interest" description="Disordered" evidence="9">
    <location>
        <begin position="825"/>
        <end position="848"/>
    </location>
</feature>
<accession>A0A8S0S0T5</accession>
<dbReference type="InterPro" id="IPR047947">
    <property type="entry name" value="OTU4_OTU"/>
</dbReference>
<proteinExistence type="predicted"/>
<gene>
    <name evidence="14" type="ORF">OLEA9_A073410</name>
</gene>
<dbReference type="PROSITE" id="PS50011">
    <property type="entry name" value="PROTEIN_KINASE_DOM"/>
    <property type="match status" value="1"/>
</dbReference>
<dbReference type="GO" id="GO:0016192">
    <property type="term" value="P:vesicle-mediated transport"/>
    <property type="evidence" value="ECO:0007669"/>
    <property type="project" value="InterPro"/>
</dbReference>
<keyword evidence="5" id="KW-0677">Repeat</keyword>
<dbReference type="InterPro" id="IPR003323">
    <property type="entry name" value="OTU_dom"/>
</dbReference>
<evidence type="ECO:0000313" key="15">
    <source>
        <dbReference type="Proteomes" id="UP000594638"/>
    </source>
</evidence>
<comment type="caution">
    <text evidence="14">The sequence shown here is derived from an EMBL/GenBank/DDBJ whole genome shotgun (WGS) entry which is preliminary data.</text>
</comment>
<sequence>MEWILWLIFFIMNLVLVAANIYQFICLADLEADYLNPYELASRMNAVIVPEFLLHGAFCILFLMTGHWFMFLLTLLPAYYNAKKYLTHQHLIDVTEVFRALNAEKTARIFKLGFYIIFFALVITRLAFSVINAVFDEDDALRGFGDENMNLRLLVPKQTKIPEMKCNIRRASWQQRRASAGLSIGLLVCFSTSGAANAEAPESEENKECDCDASAAHYSHGKKVYTDYSVIGIPGDGRCLFRSIAHGAYLRSGKSAPNESLQRELADELRAMVADEFVKRREETEWFIEGDFDTYVSQIRKPHVWGGEPEMLMASHILRMPITVYMYDEDCGGLISIAEYGQEYGKDNPVKLLYHGFGHYDALLIPDGVSLLALKAAITEDPKQALSNWVDSESTPCKWAGITCDDIHHKVSSIDLSSKNLTGYIPSEIGALSFLTFLDLSENFLYGPLPHRITTLKNLTHLDLSSNNLNGSLPEALSNLTYLTGTLNLSFNEFSGEIPASFGMFPAMLSLDLRQNNLTGKIPEVGSLWNQGPTAFSGNPHLCGFPLNTQCKIPEAQNPRFSTNPQKPENQGVSSDGFVEINKKIKIGPVTFSVIAGVFAVAGLGFLSVWVRRKWGAAADGITGKEENVGHEVRPEEGQKGKFVVMDEGFGLELEDLLRASAYVVGKSRSGIVYKVVVGGSGAKVVGDPVVVSVRRLSEGDNPRRFKEFEAEVETIGRVHHPNIVKLRAYYYANDEKLLVSDFIRNGSLYTALHGGPANSSPPLSWAARLRIAQEVAKGLMHIHECSPKKYIHGNIKSSKILLDDDLKPYISGFGLKHLVSGTSKSTNSASRKQNPCQAIVSPKGSSSSSIMYLAPEAQVAGSKFTQKCDVYSFGIMLLEILTGRAPDVAPDNDVKGLEGLVRKIFQEEQPLSKIIDPALLHEVHAKKQVVAAFHIALGCTEMDPEFRPRMRTVSENLDCIKSW</sequence>
<dbReference type="GO" id="GO:0005524">
    <property type="term" value="F:ATP binding"/>
    <property type="evidence" value="ECO:0007669"/>
    <property type="project" value="InterPro"/>
</dbReference>
<organism evidence="14 15">
    <name type="scientific">Olea europaea subsp. europaea</name>
    <dbReference type="NCBI Taxonomy" id="158383"/>
    <lineage>
        <taxon>Eukaryota</taxon>
        <taxon>Viridiplantae</taxon>
        <taxon>Streptophyta</taxon>
        <taxon>Embryophyta</taxon>
        <taxon>Tracheophyta</taxon>
        <taxon>Spermatophyta</taxon>
        <taxon>Magnoliopsida</taxon>
        <taxon>eudicotyledons</taxon>
        <taxon>Gunneridae</taxon>
        <taxon>Pentapetalae</taxon>
        <taxon>asterids</taxon>
        <taxon>lamiids</taxon>
        <taxon>Lamiales</taxon>
        <taxon>Oleaceae</taxon>
        <taxon>Oleeae</taxon>
        <taxon>Olea</taxon>
    </lineage>
</organism>
<dbReference type="PANTHER" id="PTHR48007:SF8">
    <property type="entry name" value="RECEPTOR PROTEIN KINASE-LIKE PROTEIN ZAR1"/>
    <property type="match status" value="1"/>
</dbReference>
<dbReference type="Pfam" id="PF07714">
    <property type="entry name" value="PK_Tyr_Ser-Thr"/>
    <property type="match status" value="1"/>
</dbReference>
<evidence type="ECO:0000256" key="8">
    <source>
        <dbReference type="ARBA" id="ARBA00023180"/>
    </source>
</evidence>
<evidence type="ECO:0000256" key="4">
    <source>
        <dbReference type="ARBA" id="ARBA00022729"/>
    </source>
</evidence>
<dbReference type="FunFam" id="3.90.70.80:FF:000007">
    <property type="entry name" value="OTU domain-containing protein"/>
    <property type="match status" value="1"/>
</dbReference>
<evidence type="ECO:0000256" key="11">
    <source>
        <dbReference type="SAM" id="SignalP"/>
    </source>
</evidence>
<keyword evidence="2" id="KW-0433">Leucine-rich repeat</keyword>
<dbReference type="Proteomes" id="UP000594638">
    <property type="component" value="Unassembled WGS sequence"/>
</dbReference>
<evidence type="ECO:0000259" key="12">
    <source>
        <dbReference type="PROSITE" id="PS50011"/>
    </source>
</evidence>
<dbReference type="InterPro" id="IPR032675">
    <property type="entry name" value="LRR_dom_sf"/>
</dbReference>
<dbReference type="Gene3D" id="1.10.510.10">
    <property type="entry name" value="Transferase(Phosphotransferase) domain 1"/>
    <property type="match status" value="1"/>
</dbReference>
<evidence type="ECO:0000256" key="10">
    <source>
        <dbReference type="SAM" id="Phobius"/>
    </source>
</evidence>
<dbReference type="PROSITE" id="PS50802">
    <property type="entry name" value="OTU"/>
    <property type="match status" value="1"/>
</dbReference>
<dbReference type="InterPro" id="IPR001245">
    <property type="entry name" value="Ser-Thr/Tyr_kinase_cat_dom"/>
</dbReference>
<feature type="transmembrane region" description="Helical" evidence="10">
    <location>
        <begin position="112"/>
        <end position="135"/>
    </location>
</feature>
<dbReference type="GO" id="GO:0004672">
    <property type="term" value="F:protein kinase activity"/>
    <property type="evidence" value="ECO:0007669"/>
    <property type="project" value="InterPro"/>
</dbReference>
<keyword evidence="14" id="KW-0675">Receptor</keyword>
<dbReference type="InterPro" id="IPR038765">
    <property type="entry name" value="Papain-like_cys_pep_sf"/>
</dbReference>
<dbReference type="SUPFAM" id="SSF52058">
    <property type="entry name" value="L domain-like"/>
    <property type="match status" value="1"/>
</dbReference>
<dbReference type="Gene3D" id="3.30.200.20">
    <property type="entry name" value="Phosphorylase Kinase, domain 1"/>
    <property type="match status" value="1"/>
</dbReference>
<dbReference type="Pfam" id="PF03311">
    <property type="entry name" value="Cornichon"/>
    <property type="match status" value="1"/>
</dbReference>
<dbReference type="Gene3D" id="3.90.70.80">
    <property type="match status" value="1"/>
</dbReference>
<keyword evidence="6 10" id="KW-1133">Transmembrane helix</keyword>
<evidence type="ECO:0000313" key="14">
    <source>
        <dbReference type="EMBL" id="CAA2985959.1"/>
    </source>
</evidence>
<dbReference type="EMBL" id="CACTIH010003835">
    <property type="protein sequence ID" value="CAA2985959.1"/>
    <property type="molecule type" value="Genomic_DNA"/>
</dbReference>
<dbReference type="InterPro" id="IPR003377">
    <property type="entry name" value="Cornichon"/>
</dbReference>
<dbReference type="PROSITE" id="PS51450">
    <property type="entry name" value="LRR"/>
    <property type="match status" value="1"/>
</dbReference>
<feature type="domain" description="Protein kinase" evidence="12">
    <location>
        <begin position="659"/>
        <end position="964"/>
    </location>
</feature>
<evidence type="ECO:0000256" key="3">
    <source>
        <dbReference type="ARBA" id="ARBA00022692"/>
    </source>
</evidence>
<dbReference type="PANTHER" id="PTHR48007">
    <property type="entry name" value="LEUCINE-RICH REPEAT RECEPTOR-LIKE PROTEIN KINASE PXC1"/>
    <property type="match status" value="1"/>
</dbReference>
<feature type="chain" id="PRO_5035874515" evidence="11">
    <location>
        <begin position="20"/>
        <end position="964"/>
    </location>
</feature>
<keyword evidence="14" id="KW-0418">Kinase</keyword>
<dbReference type="SUPFAM" id="SSF56112">
    <property type="entry name" value="Protein kinase-like (PK-like)"/>
    <property type="match status" value="1"/>
</dbReference>
<dbReference type="Pfam" id="PF08263">
    <property type="entry name" value="LRRNT_2"/>
    <property type="match status" value="1"/>
</dbReference>
<evidence type="ECO:0000256" key="9">
    <source>
        <dbReference type="SAM" id="MobiDB-lite"/>
    </source>
</evidence>
<reference evidence="14 15" key="1">
    <citation type="submission" date="2019-12" db="EMBL/GenBank/DDBJ databases">
        <authorList>
            <person name="Alioto T."/>
            <person name="Alioto T."/>
            <person name="Gomez Garrido J."/>
        </authorList>
    </citation>
    <scope>NUCLEOTIDE SEQUENCE [LARGE SCALE GENOMIC DNA]</scope>
</reference>
<dbReference type="InterPro" id="IPR001611">
    <property type="entry name" value="Leu-rich_rpt"/>
</dbReference>
<evidence type="ECO:0000256" key="7">
    <source>
        <dbReference type="ARBA" id="ARBA00023136"/>
    </source>
</evidence>
<evidence type="ECO:0000256" key="6">
    <source>
        <dbReference type="ARBA" id="ARBA00022989"/>
    </source>
</evidence>
<keyword evidence="15" id="KW-1185">Reference proteome</keyword>
<keyword evidence="7 10" id="KW-0472">Membrane</keyword>
<dbReference type="InterPro" id="IPR000719">
    <property type="entry name" value="Prot_kinase_dom"/>
</dbReference>
<evidence type="ECO:0000259" key="13">
    <source>
        <dbReference type="PROSITE" id="PS50802"/>
    </source>
</evidence>
<evidence type="ECO:0000256" key="5">
    <source>
        <dbReference type="ARBA" id="ARBA00022737"/>
    </source>
</evidence>
<evidence type="ECO:0000256" key="2">
    <source>
        <dbReference type="ARBA" id="ARBA00022614"/>
    </source>
</evidence>
<dbReference type="Pfam" id="PF00560">
    <property type="entry name" value="LRR_1"/>
    <property type="match status" value="2"/>
</dbReference>
<dbReference type="GO" id="GO:0016020">
    <property type="term" value="C:membrane"/>
    <property type="evidence" value="ECO:0007669"/>
    <property type="project" value="UniProtKB-SubCell"/>
</dbReference>
<dbReference type="SUPFAM" id="SSF54001">
    <property type="entry name" value="Cysteine proteinases"/>
    <property type="match status" value="1"/>
</dbReference>